<keyword evidence="2" id="KW-1185">Reference proteome</keyword>
<reference evidence="2" key="1">
    <citation type="journal article" date="2023" name="Front. Plant Sci.">
        <title>Chromosomal-level genome assembly of Melastoma candidum provides insights into trichome evolution.</title>
        <authorList>
            <person name="Zhong Y."/>
            <person name="Wu W."/>
            <person name="Sun C."/>
            <person name="Zou P."/>
            <person name="Liu Y."/>
            <person name="Dai S."/>
            <person name="Zhou R."/>
        </authorList>
    </citation>
    <scope>NUCLEOTIDE SEQUENCE [LARGE SCALE GENOMIC DNA]</scope>
</reference>
<evidence type="ECO:0000313" key="2">
    <source>
        <dbReference type="Proteomes" id="UP001057402"/>
    </source>
</evidence>
<dbReference type="Proteomes" id="UP001057402">
    <property type="component" value="Chromosome 6"/>
</dbReference>
<proteinExistence type="predicted"/>
<sequence length="176" mass="20068">MMRYHQQILIRPPSSNRREPLLKPRPSFTVLPVSGPVKGNEGRRKITMVDVAEAAGSTAAGCLAVSCCCPCGIMNLVVWMVYKVPANLCRKAWRRRRRQQLIKKGLLSAKGRKLSCGCQDGETKPVSVDMDEMAVIVAWKKDEEVDRLEEEMWERFYSTGFWRSPSQREVNHKKVC</sequence>
<comment type="caution">
    <text evidence="1">The sequence shown here is derived from an EMBL/GenBank/DDBJ whole genome shotgun (WGS) entry which is preliminary data.</text>
</comment>
<protein>
    <submittedName>
        <fullName evidence="1">Uncharacterized protein</fullName>
    </submittedName>
</protein>
<accession>A0ACB9QBQ5</accession>
<name>A0ACB9QBQ5_9MYRT</name>
<gene>
    <name evidence="1" type="ORF">MLD38_020177</name>
</gene>
<evidence type="ECO:0000313" key="1">
    <source>
        <dbReference type="EMBL" id="KAI4364033.1"/>
    </source>
</evidence>
<dbReference type="EMBL" id="CM042885">
    <property type="protein sequence ID" value="KAI4364033.1"/>
    <property type="molecule type" value="Genomic_DNA"/>
</dbReference>
<organism evidence="1 2">
    <name type="scientific">Melastoma candidum</name>
    <dbReference type="NCBI Taxonomy" id="119954"/>
    <lineage>
        <taxon>Eukaryota</taxon>
        <taxon>Viridiplantae</taxon>
        <taxon>Streptophyta</taxon>
        <taxon>Embryophyta</taxon>
        <taxon>Tracheophyta</taxon>
        <taxon>Spermatophyta</taxon>
        <taxon>Magnoliopsida</taxon>
        <taxon>eudicotyledons</taxon>
        <taxon>Gunneridae</taxon>
        <taxon>Pentapetalae</taxon>
        <taxon>rosids</taxon>
        <taxon>malvids</taxon>
        <taxon>Myrtales</taxon>
        <taxon>Melastomataceae</taxon>
        <taxon>Melastomatoideae</taxon>
        <taxon>Melastomateae</taxon>
        <taxon>Melastoma</taxon>
    </lineage>
</organism>